<dbReference type="PANTHER" id="PTHR23001">
    <property type="entry name" value="EUKARYOTIC TRANSLATION INITIATION FACTOR"/>
    <property type="match status" value="1"/>
</dbReference>
<sequence>MGDEEEQVFDFGTKKKKKSKEKKEKAEKEDEPQEGDVKLQGVDDWTPGPLHDYADLLMRLYKIIEEHNPTVGTKERYILKPPQVVRVGSKKVAWVNFSEICAMMKRPPDHVQQFVLAEFGTEGAIAGTATARAEGQGADGQLVLKGRYQPKHCESLLRKYIKEYVTCEMCKSAATTLRKDPSTRLTMVECSRCGASRTAASIKAGFHAVTRGDRKAAKQAK</sequence>
<dbReference type="SMART" id="SM00653">
    <property type="entry name" value="eIF2B_5"/>
    <property type="match status" value="1"/>
</dbReference>
<gene>
    <name evidence="1" type="ORF">CCMP2556_LOCUS24202</name>
    <name evidence="2" type="ORF">CCMP2556_LOCUS51777</name>
</gene>
<dbReference type="GO" id="GO:0003743">
    <property type="term" value="F:translation initiation factor activity"/>
    <property type="evidence" value="ECO:0007669"/>
    <property type="project" value="UniProtKB-KW"/>
</dbReference>
<reference evidence="1 3" key="1">
    <citation type="submission" date="2024-02" db="EMBL/GenBank/DDBJ databases">
        <authorList>
            <person name="Chen Y."/>
            <person name="Shah S."/>
            <person name="Dougan E. K."/>
            <person name="Thang M."/>
            <person name="Chan C."/>
        </authorList>
    </citation>
    <scope>NUCLEOTIDE SEQUENCE [LARGE SCALE GENOMIC DNA]</scope>
</reference>
<comment type="caution">
    <text evidence="1">The sequence shown here is derived from an EMBL/GenBank/DDBJ whole genome shotgun (WGS) entry which is preliminary data.</text>
</comment>
<name>A0ABP0M753_9DINO</name>
<dbReference type="Proteomes" id="UP001642484">
    <property type="component" value="Unassembled WGS sequence"/>
</dbReference>
<evidence type="ECO:0000313" key="3">
    <source>
        <dbReference type="Proteomes" id="UP001642484"/>
    </source>
</evidence>
<dbReference type="SUPFAM" id="SSF100966">
    <property type="entry name" value="Translation initiation factor 2 beta, aIF2beta, N-terminal domain"/>
    <property type="match status" value="1"/>
</dbReference>
<accession>A0ABP0M753</accession>
<dbReference type="PANTHER" id="PTHR23001:SF3">
    <property type="entry name" value="EUKARYOTIC TRANSLATION INITIATION FACTOR 2 SUBUNIT 2"/>
    <property type="match status" value="1"/>
</dbReference>
<dbReference type="EMBL" id="CAXAMN010027583">
    <property type="protein sequence ID" value="CAK9111581.1"/>
    <property type="molecule type" value="Genomic_DNA"/>
</dbReference>
<protein>
    <submittedName>
        <fullName evidence="1">Uncharacterized protein</fullName>
    </submittedName>
</protein>
<dbReference type="InterPro" id="IPR045196">
    <property type="entry name" value="IF2/IF5"/>
</dbReference>
<dbReference type="InterPro" id="IPR016189">
    <property type="entry name" value="Transl_init_fac_IF2/IF5_N"/>
</dbReference>
<keyword evidence="3" id="KW-1185">Reference proteome</keyword>
<dbReference type="EMBL" id="CAXAMN010015780">
    <property type="protein sequence ID" value="CAK9046594.1"/>
    <property type="molecule type" value="Genomic_DNA"/>
</dbReference>
<dbReference type="Gene3D" id="3.30.30.170">
    <property type="match status" value="1"/>
</dbReference>
<evidence type="ECO:0000313" key="1">
    <source>
        <dbReference type="EMBL" id="CAK9046594.1"/>
    </source>
</evidence>
<dbReference type="Pfam" id="PF01873">
    <property type="entry name" value="eIF-5_eIF-2B"/>
    <property type="match status" value="1"/>
</dbReference>
<dbReference type="InterPro" id="IPR002735">
    <property type="entry name" value="Transl_init_fac_IF2/IF5_dom"/>
</dbReference>
<evidence type="ECO:0000313" key="2">
    <source>
        <dbReference type="EMBL" id="CAK9111581.1"/>
    </source>
</evidence>
<dbReference type="SUPFAM" id="SSF75689">
    <property type="entry name" value="Zinc-binding domain of translation initiation factor 2 beta"/>
    <property type="match status" value="1"/>
</dbReference>
<proteinExistence type="predicted"/>
<dbReference type="InterPro" id="IPR016190">
    <property type="entry name" value="Transl_init_fac_IF2/IF5_Zn-bd"/>
</dbReference>
<organism evidence="1 3">
    <name type="scientific">Durusdinium trenchii</name>
    <dbReference type="NCBI Taxonomy" id="1381693"/>
    <lineage>
        <taxon>Eukaryota</taxon>
        <taxon>Sar</taxon>
        <taxon>Alveolata</taxon>
        <taxon>Dinophyceae</taxon>
        <taxon>Suessiales</taxon>
        <taxon>Symbiodiniaceae</taxon>
        <taxon>Durusdinium</taxon>
    </lineage>
</organism>